<dbReference type="EMBL" id="CAJJDM010000033">
    <property type="protein sequence ID" value="CAD8062859.1"/>
    <property type="molecule type" value="Genomic_DNA"/>
</dbReference>
<sequence>MINYFIILLFVQTIQPQYILDQIQVLNHEFNEKLELNPLFKRNCLNDRERLCQLYSDSLSPKSEEIISIANEYLNYFGDEDPDQYQRLINQIITQYVYRQDEYQTYALVFQGLRDMIQNSLNISIGINSKEREIIPVQENTTKQFDILITFENLYLSKDGKYIYTKDQEGVIYFNSSVNLGTIKMNSTSILASYLNKKKRLFKTRSMIELFGAGTEITKLNINAHSQIAYITFMIEATPLSPQVLKNKIHFAIQQRFRQLHQIKNDFIEKFIMHFLPRYMLPLLHDIIQNLLQNKPVETKYEELQFLIDEIKTMNNEKLIEFDKLIEQLLQ</sequence>
<feature type="signal peptide" evidence="1">
    <location>
        <begin position="1"/>
        <end position="16"/>
    </location>
</feature>
<protein>
    <submittedName>
        <fullName evidence="2">Uncharacterized protein</fullName>
    </submittedName>
</protein>
<keyword evidence="3" id="KW-1185">Reference proteome</keyword>
<evidence type="ECO:0000256" key="1">
    <source>
        <dbReference type="SAM" id="SignalP"/>
    </source>
</evidence>
<evidence type="ECO:0000313" key="2">
    <source>
        <dbReference type="EMBL" id="CAD8062859.1"/>
    </source>
</evidence>
<proteinExistence type="predicted"/>
<comment type="caution">
    <text evidence="2">The sequence shown here is derived from an EMBL/GenBank/DDBJ whole genome shotgun (WGS) entry which is preliminary data.</text>
</comment>
<evidence type="ECO:0000313" key="3">
    <source>
        <dbReference type="Proteomes" id="UP000688137"/>
    </source>
</evidence>
<accession>A0A8S1L5Y7</accession>
<gene>
    <name evidence="2" type="ORF">PPRIM_AZ9-3.1.T0340027</name>
</gene>
<dbReference type="AlphaFoldDB" id="A0A8S1L5Y7"/>
<dbReference type="OMA" id="IAYITFM"/>
<reference evidence="2" key="1">
    <citation type="submission" date="2021-01" db="EMBL/GenBank/DDBJ databases">
        <authorList>
            <consortium name="Genoscope - CEA"/>
            <person name="William W."/>
        </authorList>
    </citation>
    <scope>NUCLEOTIDE SEQUENCE</scope>
</reference>
<keyword evidence="1" id="KW-0732">Signal</keyword>
<dbReference type="Proteomes" id="UP000688137">
    <property type="component" value="Unassembled WGS sequence"/>
</dbReference>
<name>A0A8S1L5Y7_PARPR</name>
<organism evidence="2 3">
    <name type="scientific">Paramecium primaurelia</name>
    <dbReference type="NCBI Taxonomy" id="5886"/>
    <lineage>
        <taxon>Eukaryota</taxon>
        <taxon>Sar</taxon>
        <taxon>Alveolata</taxon>
        <taxon>Ciliophora</taxon>
        <taxon>Intramacronucleata</taxon>
        <taxon>Oligohymenophorea</taxon>
        <taxon>Peniculida</taxon>
        <taxon>Parameciidae</taxon>
        <taxon>Paramecium</taxon>
    </lineage>
</organism>
<feature type="chain" id="PRO_5035922679" evidence="1">
    <location>
        <begin position="17"/>
        <end position="331"/>
    </location>
</feature>